<evidence type="ECO:0000313" key="2">
    <source>
        <dbReference type="EMBL" id="KAK9283714.1"/>
    </source>
</evidence>
<proteinExistence type="predicted"/>
<dbReference type="AlphaFoldDB" id="A0AAP0RY52"/>
<dbReference type="EMBL" id="JBBPBK010000006">
    <property type="protein sequence ID" value="KAK9283714.1"/>
    <property type="molecule type" value="Genomic_DNA"/>
</dbReference>
<dbReference type="PANTHER" id="PTHR37261:SF1">
    <property type="entry name" value="40S RIBOSOMAL PROTEIN S27"/>
    <property type="match status" value="1"/>
</dbReference>
<sequence length="486" mass="53789">MEAEDTSSCSYQTNWTVADGSLAHSVTFESSVSPIDEDAVSTLKSPLLLRPPSPDSGPCEIKITFLQKHEVRQVYVRSTARVYEIYYAPNLHSSNEYLCTVRCSIATKDEELLHAADIEEAVSSHLNGSNKQLAEEKSKSNSNTSTSEDDWVEVKVPDSPLPDSTNSSLPSKIVTNPGKSTQDFYEATAEISDADPCISLTLRLLSLQNKECIYVDEVYVFADPVESSDSENQVGRVENSAGSSLMAMLVPTILQLSKTGNSRIQDKHTFDMRETQKFQEIRSKASDSTNIANTVQLEGKSSIADQQEVKLQEPNGAIAQPAQFHIPKRVPDMESKPDSFAKEQALPYMHFERAMDQLFSRMGKIEDLCLRFEENMLKPISNIEARLQRVEQQLEVLTKNSQNSGFPSGTRFSAPEFSCNESGSNSFYNDGSDYPSALESDKKDIPCVKISIPPDDMSVSVNVTQLLPSLVVTAPEFSNGDDEEEN</sequence>
<protein>
    <submittedName>
        <fullName evidence="2">Uncharacterized protein</fullName>
    </submittedName>
</protein>
<reference evidence="2 3" key="1">
    <citation type="journal article" date="2024" name="Plant J.">
        <title>Genome sequences and population genomics reveal climatic adaptation and genomic divergence between two closely related sweetgum species.</title>
        <authorList>
            <person name="Xu W.Q."/>
            <person name="Ren C.Q."/>
            <person name="Zhang X.Y."/>
            <person name="Comes H.P."/>
            <person name="Liu X.H."/>
            <person name="Li Y.G."/>
            <person name="Kettle C.J."/>
            <person name="Jalonen R."/>
            <person name="Gaisberger H."/>
            <person name="Ma Y.Z."/>
            <person name="Qiu Y.X."/>
        </authorList>
    </citation>
    <scope>NUCLEOTIDE SEQUENCE [LARGE SCALE GENOMIC DNA]</scope>
    <source>
        <strain evidence="2">Hangzhou</strain>
    </source>
</reference>
<keyword evidence="3" id="KW-1185">Reference proteome</keyword>
<gene>
    <name evidence="2" type="ORF">L1049_011964</name>
</gene>
<feature type="compositionally biased region" description="Polar residues" evidence="1">
    <location>
        <begin position="162"/>
        <end position="177"/>
    </location>
</feature>
<comment type="caution">
    <text evidence="2">The sequence shown here is derived from an EMBL/GenBank/DDBJ whole genome shotgun (WGS) entry which is preliminary data.</text>
</comment>
<dbReference type="PANTHER" id="PTHR37261">
    <property type="entry name" value="40S RIBOSOMAL PROTEIN S27"/>
    <property type="match status" value="1"/>
</dbReference>
<feature type="region of interest" description="Disordered" evidence="1">
    <location>
        <begin position="127"/>
        <end position="177"/>
    </location>
</feature>
<accession>A0AAP0RY52</accession>
<dbReference type="Proteomes" id="UP001415857">
    <property type="component" value="Unassembled WGS sequence"/>
</dbReference>
<name>A0AAP0RY52_LIQFO</name>
<organism evidence="2 3">
    <name type="scientific">Liquidambar formosana</name>
    <name type="common">Formosan gum</name>
    <dbReference type="NCBI Taxonomy" id="63359"/>
    <lineage>
        <taxon>Eukaryota</taxon>
        <taxon>Viridiplantae</taxon>
        <taxon>Streptophyta</taxon>
        <taxon>Embryophyta</taxon>
        <taxon>Tracheophyta</taxon>
        <taxon>Spermatophyta</taxon>
        <taxon>Magnoliopsida</taxon>
        <taxon>eudicotyledons</taxon>
        <taxon>Gunneridae</taxon>
        <taxon>Pentapetalae</taxon>
        <taxon>Saxifragales</taxon>
        <taxon>Altingiaceae</taxon>
        <taxon>Liquidambar</taxon>
    </lineage>
</organism>
<evidence type="ECO:0000313" key="3">
    <source>
        <dbReference type="Proteomes" id="UP001415857"/>
    </source>
</evidence>
<evidence type="ECO:0000256" key="1">
    <source>
        <dbReference type="SAM" id="MobiDB-lite"/>
    </source>
</evidence>